<name>A0A5B7CAD6_DAVIN</name>
<feature type="compositionally biased region" description="Basic and acidic residues" evidence="4">
    <location>
        <begin position="139"/>
        <end position="153"/>
    </location>
</feature>
<comment type="similarity">
    <text evidence="1">Belongs to the bacterial ribosomal protein bS21 family.</text>
</comment>
<protein>
    <submittedName>
        <fullName evidence="5">Uncharacterized protein</fullName>
    </submittedName>
</protein>
<sequence>MVIKSMAASSSLCNFISFLSASKPTPPTQLTPPLSSFSPISLSSSSSSSTTTTTLSLSLKNRDGLVPVMPKECHFSSDLLSVVCPSLAFANTLFFKSAYNVQVIVGENEPEEKLIGRFRRDVLRAGIIQECKRRRFFESKQEERKRKTREAAKRNRKRRSPQAKAPQQNKQGGSKKEEDDEDDNWEFIDVDLPYR</sequence>
<dbReference type="PANTHER" id="PTHR21109:SF27">
    <property type="entry name" value="30S RIBOSOMAL PROTEIN S21, CHLOROPLASTIC"/>
    <property type="match status" value="1"/>
</dbReference>
<dbReference type="GO" id="GO:0005840">
    <property type="term" value="C:ribosome"/>
    <property type="evidence" value="ECO:0007669"/>
    <property type="project" value="UniProtKB-KW"/>
</dbReference>
<dbReference type="AlphaFoldDB" id="A0A5B7CAD6"/>
<accession>A0A5B7CAD6</accession>
<keyword evidence="3" id="KW-0687">Ribonucleoprotein</keyword>
<dbReference type="InterPro" id="IPR001911">
    <property type="entry name" value="Ribosomal_bS21"/>
</dbReference>
<dbReference type="EMBL" id="GHES01047359">
    <property type="protein sequence ID" value="MPA77918.1"/>
    <property type="molecule type" value="Transcribed_RNA"/>
</dbReference>
<dbReference type="PANTHER" id="PTHR21109">
    <property type="entry name" value="MITOCHONDRIAL 28S RIBOSOMAL PROTEIN S21"/>
    <property type="match status" value="1"/>
</dbReference>
<evidence type="ECO:0000313" key="5">
    <source>
        <dbReference type="EMBL" id="MPA77918.1"/>
    </source>
</evidence>
<dbReference type="PRINTS" id="PR00976">
    <property type="entry name" value="RIBOSOMALS21"/>
</dbReference>
<evidence type="ECO:0000256" key="2">
    <source>
        <dbReference type="ARBA" id="ARBA00022980"/>
    </source>
</evidence>
<dbReference type="Gene3D" id="1.20.5.1150">
    <property type="entry name" value="Ribosomal protein S8"/>
    <property type="match status" value="1"/>
</dbReference>
<proteinExistence type="inferred from homology"/>
<evidence type="ECO:0000256" key="1">
    <source>
        <dbReference type="ARBA" id="ARBA00006640"/>
    </source>
</evidence>
<keyword evidence="2" id="KW-0689">Ribosomal protein</keyword>
<gene>
    <name evidence="5" type="ORF">Din_047359</name>
</gene>
<dbReference type="GO" id="GO:0006412">
    <property type="term" value="P:translation"/>
    <property type="evidence" value="ECO:0007669"/>
    <property type="project" value="InterPro"/>
</dbReference>
<feature type="region of interest" description="Disordered" evidence="4">
    <location>
        <begin position="139"/>
        <end position="195"/>
    </location>
</feature>
<organism evidence="5">
    <name type="scientific">Davidia involucrata</name>
    <name type="common">Dove tree</name>
    <dbReference type="NCBI Taxonomy" id="16924"/>
    <lineage>
        <taxon>Eukaryota</taxon>
        <taxon>Viridiplantae</taxon>
        <taxon>Streptophyta</taxon>
        <taxon>Embryophyta</taxon>
        <taxon>Tracheophyta</taxon>
        <taxon>Spermatophyta</taxon>
        <taxon>Magnoliopsida</taxon>
        <taxon>eudicotyledons</taxon>
        <taxon>Gunneridae</taxon>
        <taxon>Pentapetalae</taxon>
        <taxon>asterids</taxon>
        <taxon>Cornales</taxon>
        <taxon>Nyssaceae</taxon>
        <taxon>Davidia</taxon>
    </lineage>
</organism>
<dbReference type="GO" id="GO:0003735">
    <property type="term" value="F:structural constituent of ribosome"/>
    <property type="evidence" value="ECO:0007669"/>
    <property type="project" value="InterPro"/>
</dbReference>
<dbReference type="HAMAP" id="MF_00358">
    <property type="entry name" value="Ribosomal_bS21"/>
    <property type="match status" value="1"/>
</dbReference>
<evidence type="ECO:0000256" key="4">
    <source>
        <dbReference type="SAM" id="MobiDB-lite"/>
    </source>
</evidence>
<evidence type="ECO:0000256" key="3">
    <source>
        <dbReference type="ARBA" id="ARBA00023274"/>
    </source>
</evidence>
<dbReference type="GO" id="GO:1990904">
    <property type="term" value="C:ribonucleoprotein complex"/>
    <property type="evidence" value="ECO:0007669"/>
    <property type="project" value="UniProtKB-KW"/>
</dbReference>
<dbReference type="NCBIfam" id="TIGR00030">
    <property type="entry name" value="S21p"/>
    <property type="match status" value="1"/>
</dbReference>
<dbReference type="Pfam" id="PF01165">
    <property type="entry name" value="Ribosomal_S21"/>
    <property type="match status" value="1"/>
</dbReference>
<dbReference type="InterPro" id="IPR038380">
    <property type="entry name" value="Ribosomal_bS21_sf"/>
</dbReference>
<feature type="compositionally biased region" description="Acidic residues" evidence="4">
    <location>
        <begin position="178"/>
        <end position="189"/>
    </location>
</feature>
<reference evidence="5" key="1">
    <citation type="submission" date="2019-08" db="EMBL/GenBank/DDBJ databases">
        <title>Reference gene set and small RNA set construction with multiple tissues from Davidia involucrata Baill.</title>
        <authorList>
            <person name="Yang H."/>
            <person name="Zhou C."/>
            <person name="Li G."/>
            <person name="Wang J."/>
            <person name="Gao P."/>
            <person name="Wang M."/>
            <person name="Wang R."/>
            <person name="Zhao Y."/>
        </authorList>
    </citation>
    <scope>NUCLEOTIDE SEQUENCE</scope>
    <source>
        <tissue evidence="5">Mixed with DoveR01_LX</tissue>
    </source>
</reference>